<evidence type="ECO:0000256" key="1">
    <source>
        <dbReference type="SAM" id="Phobius"/>
    </source>
</evidence>
<accession>A0A934WI97</accession>
<proteinExistence type="predicted"/>
<feature type="transmembrane region" description="Helical" evidence="1">
    <location>
        <begin position="130"/>
        <end position="150"/>
    </location>
</feature>
<organism evidence="3 4">
    <name type="scientific">Rhodobaculum claviforme</name>
    <dbReference type="NCBI Taxonomy" id="1549854"/>
    <lineage>
        <taxon>Bacteria</taxon>
        <taxon>Pseudomonadati</taxon>
        <taxon>Pseudomonadota</taxon>
        <taxon>Alphaproteobacteria</taxon>
        <taxon>Rhodobacterales</taxon>
        <taxon>Paracoccaceae</taxon>
        <taxon>Rhodobaculum</taxon>
    </lineage>
</organism>
<feature type="transmembrane region" description="Helical" evidence="1">
    <location>
        <begin position="20"/>
        <end position="40"/>
    </location>
</feature>
<feature type="transmembrane region" description="Helical" evidence="1">
    <location>
        <begin position="52"/>
        <end position="74"/>
    </location>
</feature>
<evidence type="ECO:0000313" key="4">
    <source>
        <dbReference type="Proteomes" id="UP000706333"/>
    </source>
</evidence>
<reference evidence="3" key="1">
    <citation type="submission" date="2017-05" db="EMBL/GenBank/DDBJ databases">
        <authorList>
            <person name="Imhoff J.F."/>
            <person name="Rahn T."/>
            <person name="Kuenzel S."/>
            <person name="Neulinger S.C."/>
        </authorList>
    </citation>
    <scope>NUCLEOTIDE SEQUENCE</scope>
    <source>
        <strain evidence="3">LMG 28126</strain>
    </source>
</reference>
<keyword evidence="1" id="KW-1133">Transmembrane helix</keyword>
<dbReference type="AlphaFoldDB" id="A0A934WI97"/>
<keyword evidence="4" id="KW-1185">Reference proteome</keyword>
<keyword evidence="1" id="KW-0812">Transmembrane</keyword>
<keyword evidence="1" id="KW-0472">Membrane</keyword>
<dbReference type="RefSeq" id="WP_201156049.1">
    <property type="nucleotide sequence ID" value="NZ_NHSD01000119.1"/>
</dbReference>
<dbReference type="EMBL" id="NHSD01000119">
    <property type="protein sequence ID" value="MBK5926338.1"/>
    <property type="molecule type" value="Genomic_DNA"/>
</dbReference>
<protein>
    <recommendedName>
        <fullName evidence="2">DUF1468 domain-containing protein</fullName>
    </recommendedName>
</protein>
<gene>
    <name evidence="3" type="ORF">CCR87_03040</name>
</gene>
<dbReference type="Pfam" id="PF07331">
    <property type="entry name" value="TctB"/>
    <property type="match status" value="1"/>
</dbReference>
<feature type="domain" description="DUF1468" evidence="2">
    <location>
        <begin position="21"/>
        <end position="155"/>
    </location>
</feature>
<name>A0A934WI97_9RHOB</name>
<evidence type="ECO:0000313" key="3">
    <source>
        <dbReference type="EMBL" id="MBK5926338.1"/>
    </source>
</evidence>
<evidence type="ECO:0000259" key="2">
    <source>
        <dbReference type="Pfam" id="PF07331"/>
    </source>
</evidence>
<dbReference type="InterPro" id="IPR009936">
    <property type="entry name" value="DUF1468"/>
</dbReference>
<sequence length="161" mass="16192">MSDAPGRAPSLRRRLARPGVIGGVLALALGLWVMAEAAGYAMGSARRMGPGYFPTLLGGWMAAMGAALAGLSLWREAPADTDRADPRALLAVLSGIAAFALLLPRAGLVPAVAGLVVIAAQGSGLMRPGATLVLAGVLAILSWGIFRLGLGLPLPAFTGLG</sequence>
<dbReference type="Proteomes" id="UP000706333">
    <property type="component" value="Unassembled WGS sequence"/>
</dbReference>
<reference evidence="3" key="2">
    <citation type="journal article" date="2020" name="Microorganisms">
        <title>Osmotic Adaptation and Compatible Solute Biosynthesis of Phototrophic Bacteria as Revealed from Genome Analyses.</title>
        <authorList>
            <person name="Imhoff J.F."/>
            <person name="Rahn T."/>
            <person name="Kunzel S."/>
            <person name="Keller A."/>
            <person name="Neulinger S.C."/>
        </authorList>
    </citation>
    <scope>NUCLEOTIDE SEQUENCE</scope>
    <source>
        <strain evidence="3">LMG 28126</strain>
    </source>
</reference>
<comment type="caution">
    <text evidence="3">The sequence shown here is derived from an EMBL/GenBank/DDBJ whole genome shotgun (WGS) entry which is preliminary data.</text>
</comment>
<feature type="transmembrane region" description="Helical" evidence="1">
    <location>
        <begin position="89"/>
        <end position="118"/>
    </location>
</feature>